<gene>
    <name evidence="1" type="ORF">COW36_00905</name>
</gene>
<dbReference type="AlphaFoldDB" id="A0A2M7GB87"/>
<organism evidence="1 2">
    <name type="scientific">bacterium (Candidatus Blackallbacteria) CG17_big_fil_post_rev_8_21_14_2_50_48_46</name>
    <dbReference type="NCBI Taxonomy" id="2014261"/>
    <lineage>
        <taxon>Bacteria</taxon>
        <taxon>Candidatus Blackallbacteria</taxon>
    </lineage>
</organism>
<evidence type="ECO:0000313" key="2">
    <source>
        <dbReference type="Proteomes" id="UP000231019"/>
    </source>
</evidence>
<accession>A0A2M7GB87</accession>
<dbReference type="EMBL" id="PFFQ01000004">
    <property type="protein sequence ID" value="PIW19428.1"/>
    <property type="molecule type" value="Genomic_DNA"/>
</dbReference>
<name>A0A2M7GB87_9BACT</name>
<protein>
    <submittedName>
        <fullName evidence="1">Uncharacterized protein</fullName>
    </submittedName>
</protein>
<reference evidence="1 2" key="1">
    <citation type="submission" date="2017-09" db="EMBL/GenBank/DDBJ databases">
        <title>Depth-based differentiation of microbial function through sediment-hosted aquifers and enrichment of novel symbionts in the deep terrestrial subsurface.</title>
        <authorList>
            <person name="Probst A.J."/>
            <person name="Ladd B."/>
            <person name="Jarett J.K."/>
            <person name="Geller-Mcgrath D.E."/>
            <person name="Sieber C.M."/>
            <person name="Emerson J.B."/>
            <person name="Anantharaman K."/>
            <person name="Thomas B.C."/>
            <person name="Malmstrom R."/>
            <person name="Stieglmeier M."/>
            <person name="Klingl A."/>
            <person name="Woyke T."/>
            <person name="Ryan C.M."/>
            <person name="Banfield J.F."/>
        </authorList>
    </citation>
    <scope>NUCLEOTIDE SEQUENCE [LARGE SCALE GENOMIC DNA]</scope>
    <source>
        <strain evidence="1">CG17_big_fil_post_rev_8_21_14_2_50_48_46</strain>
    </source>
</reference>
<evidence type="ECO:0000313" key="1">
    <source>
        <dbReference type="EMBL" id="PIW19428.1"/>
    </source>
</evidence>
<proteinExistence type="predicted"/>
<comment type="caution">
    <text evidence="1">The sequence shown here is derived from an EMBL/GenBank/DDBJ whole genome shotgun (WGS) entry which is preliminary data.</text>
</comment>
<dbReference type="Proteomes" id="UP000231019">
    <property type="component" value="Unassembled WGS sequence"/>
</dbReference>
<sequence>MQEALAAIPLDFFRNLRQKNYDKAWKLLSTYSQRLFVETLYKSLKPGACSLERLQTDFESGKGWAESYWSQFTQHLQLDHWLSQNYKEYGVSHQQALVRATPSNALLLVIQEEKGWRFGYFETFLDNY</sequence>